<dbReference type="SUPFAM" id="SSF54427">
    <property type="entry name" value="NTF2-like"/>
    <property type="match status" value="2"/>
</dbReference>
<dbReference type="Gene3D" id="3.10.450.50">
    <property type="match status" value="2"/>
</dbReference>
<dbReference type="AlphaFoldDB" id="M7TQ71"/>
<proteinExistence type="predicted"/>
<organism evidence="2 3">
    <name type="scientific">Eutypa lata (strain UCR-EL1)</name>
    <name type="common">Grapevine dieback disease fungus</name>
    <name type="synonym">Eutypa armeniacae</name>
    <dbReference type="NCBI Taxonomy" id="1287681"/>
    <lineage>
        <taxon>Eukaryota</taxon>
        <taxon>Fungi</taxon>
        <taxon>Dikarya</taxon>
        <taxon>Ascomycota</taxon>
        <taxon>Pezizomycotina</taxon>
        <taxon>Sordariomycetes</taxon>
        <taxon>Xylariomycetidae</taxon>
        <taxon>Xylariales</taxon>
        <taxon>Diatrypaceae</taxon>
        <taxon>Eutypa</taxon>
    </lineage>
</organism>
<name>M7TQ71_EUTLA</name>
<reference evidence="3" key="1">
    <citation type="journal article" date="2013" name="Genome Announc.">
        <title>Draft genome sequence of the grapevine dieback fungus Eutypa lata UCR-EL1.</title>
        <authorList>
            <person name="Blanco-Ulate B."/>
            <person name="Rolshausen P.E."/>
            <person name="Cantu D."/>
        </authorList>
    </citation>
    <scope>NUCLEOTIDE SEQUENCE [LARGE SCALE GENOMIC DNA]</scope>
    <source>
        <strain evidence="3">UCR-EL1</strain>
    </source>
</reference>
<sequence>MASIREVFESVIRCLNERRWEDLPKYVQSSFTVNGGEHTPDSYVAELKTSGDTEIALEIVTVDERSRRLGATILVKWKPCQPVMGLEPTGKTIQFMDQLLVWFADDDAMISHIVTLSDRESIHHQLSEPDAATTTATITTSHALDDSIKKQGGGSGVGTSGSTEPNGRDLEKTYRDYLDCINKRTMQTDLPKFCHPRVFHNGQELSLDKYRHLMQDAIEAIPDINFGLHTLITDKDAQRVAVRLEFTGTPVKAIQDVEPNGRPVHFTEHVTYQFRDGKIDRVWSIVDWVSYRQQLLHRYVDDQTSL</sequence>
<dbReference type="HOGENOM" id="CLU_062065_0_0_1"/>
<dbReference type="OMA" id="FSEHAFY"/>
<dbReference type="InterPro" id="IPR032710">
    <property type="entry name" value="NTF2-like_dom_sf"/>
</dbReference>
<dbReference type="InterPro" id="IPR009959">
    <property type="entry name" value="Cyclase_SnoaL-like"/>
</dbReference>
<dbReference type="Proteomes" id="UP000012174">
    <property type="component" value="Unassembled WGS sequence"/>
</dbReference>
<dbReference type="Pfam" id="PF07366">
    <property type="entry name" value="SnoaL"/>
    <property type="match status" value="1"/>
</dbReference>
<evidence type="ECO:0000256" key="1">
    <source>
        <dbReference type="SAM" id="MobiDB-lite"/>
    </source>
</evidence>
<dbReference type="OrthoDB" id="2830113at2759"/>
<dbReference type="EMBL" id="KB706167">
    <property type="protein sequence ID" value="EMR68865.1"/>
    <property type="molecule type" value="Genomic_DNA"/>
</dbReference>
<dbReference type="eggNOG" id="ENOG502T08M">
    <property type="taxonomic scope" value="Eukaryota"/>
</dbReference>
<accession>M7TQ71</accession>
<keyword evidence="3" id="KW-1185">Reference proteome</keyword>
<dbReference type="GO" id="GO:0030638">
    <property type="term" value="P:polyketide metabolic process"/>
    <property type="evidence" value="ECO:0007669"/>
    <property type="project" value="InterPro"/>
</dbReference>
<evidence type="ECO:0000313" key="2">
    <source>
        <dbReference type="EMBL" id="EMR68865.1"/>
    </source>
</evidence>
<feature type="region of interest" description="Disordered" evidence="1">
    <location>
        <begin position="142"/>
        <end position="170"/>
    </location>
</feature>
<gene>
    <name evidence="2" type="ORF">UCREL1_4115</name>
</gene>
<protein>
    <submittedName>
        <fullName evidence="2">Putative-like polyketide cyclase protein</fullName>
    </submittedName>
</protein>
<evidence type="ECO:0000313" key="3">
    <source>
        <dbReference type="Proteomes" id="UP000012174"/>
    </source>
</evidence>
<dbReference type="KEGG" id="ela:UCREL1_4115"/>